<organism evidence="2 3">
    <name type="scientific">Paracidovorax citrulli</name>
    <name type="common">Acidovorax citrulli</name>
    <dbReference type="NCBI Taxonomy" id="80869"/>
    <lineage>
        <taxon>Bacteria</taxon>
        <taxon>Pseudomonadati</taxon>
        <taxon>Pseudomonadota</taxon>
        <taxon>Betaproteobacteria</taxon>
        <taxon>Burkholderiales</taxon>
        <taxon>Comamonadaceae</taxon>
        <taxon>Paracidovorax</taxon>
    </lineage>
</organism>
<evidence type="ECO:0000256" key="1">
    <source>
        <dbReference type="SAM" id="Coils"/>
    </source>
</evidence>
<dbReference type="EMBL" id="CP127363">
    <property type="protein sequence ID" value="WIY47727.1"/>
    <property type="molecule type" value="Genomic_DNA"/>
</dbReference>
<evidence type="ECO:0008006" key="4">
    <source>
        <dbReference type="Google" id="ProtNLM"/>
    </source>
</evidence>
<dbReference type="Proteomes" id="UP001242732">
    <property type="component" value="Chromosome"/>
</dbReference>
<accession>A0ABY9AL99</accession>
<proteinExistence type="predicted"/>
<protein>
    <recommendedName>
        <fullName evidence="4">Glycine zipper domain-containing protein</fullName>
    </recommendedName>
</protein>
<dbReference type="GeneID" id="79791013"/>
<evidence type="ECO:0000313" key="3">
    <source>
        <dbReference type="Proteomes" id="UP001242732"/>
    </source>
</evidence>
<keyword evidence="3" id="KW-1185">Reference proteome</keyword>
<dbReference type="RefSeq" id="WP_011794493.1">
    <property type="nucleotide sequence ID" value="NZ_CP023687.1"/>
</dbReference>
<name>A0ABY9AL99_PARCI</name>
<feature type="coiled-coil region" evidence="1">
    <location>
        <begin position="1"/>
        <end position="28"/>
    </location>
</feature>
<keyword evidence="1" id="KW-0175">Coiled coil</keyword>
<gene>
    <name evidence="2" type="ORF">QRO08_18095</name>
</gene>
<evidence type="ECO:0000313" key="2">
    <source>
        <dbReference type="EMBL" id="WIY47727.1"/>
    </source>
</evidence>
<reference evidence="2 3" key="1">
    <citation type="submission" date="2023-06" db="EMBL/GenBank/DDBJ databases">
        <authorList>
            <person name="Ham H."/>
            <person name="Park D.S."/>
        </authorList>
    </citation>
    <scope>NUCLEOTIDE SEQUENCE [LARGE SCALE GENOMIC DNA]</scope>
    <source>
        <strain evidence="2 3">KACC 17005</strain>
    </source>
</reference>
<sequence length="235" mass="24817">MQDEHRNNATLETALSQLESACANFAQRFLKDGRVRQSYIEQTRRLSQEYRARVASGALSPQEAATQVQSIRNEILEVQRLRSSDIGRAKAIQLKKVGLSLDALTEKYAKDKFGKPFAQLATNERNLVYLEIIDSSGRPRPSVNAAARRYTTLGRGLVFVSLGAAVYNVAVADDKARAVAKEGAVVGGGFAGGAAGGALAGLACGPGAPVCVTLGVFVGGALGALGADVSFDWVF</sequence>